<evidence type="ECO:0000313" key="1">
    <source>
        <dbReference type="EMBL" id="MPL58656.1"/>
    </source>
</evidence>
<dbReference type="EMBL" id="VSSQ01000007">
    <property type="protein sequence ID" value="MPL58656.1"/>
    <property type="molecule type" value="Genomic_DNA"/>
</dbReference>
<organism evidence="1">
    <name type="scientific">bioreactor metagenome</name>
    <dbReference type="NCBI Taxonomy" id="1076179"/>
    <lineage>
        <taxon>unclassified sequences</taxon>
        <taxon>metagenomes</taxon>
        <taxon>ecological metagenomes</taxon>
    </lineage>
</organism>
<comment type="caution">
    <text evidence="1">The sequence shown here is derived from an EMBL/GenBank/DDBJ whole genome shotgun (WGS) entry which is preliminary data.</text>
</comment>
<protein>
    <recommendedName>
        <fullName evidence="2">Spore coat protein</fullName>
    </recommendedName>
</protein>
<proteinExistence type="predicted"/>
<name>A0A644SVI0_9ZZZZ</name>
<gene>
    <name evidence="1" type="ORF">SDC9_04198</name>
</gene>
<sequence>MNLTTRELLYLEDLTKLFESVDKNCSRGIQTSNDPQVKSLLQGLSQDHKQWMQSISSIVTSNGNLQ</sequence>
<reference evidence="1" key="1">
    <citation type="submission" date="2019-08" db="EMBL/GenBank/DDBJ databases">
        <authorList>
            <person name="Kucharzyk K."/>
            <person name="Murdoch R.W."/>
            <person name="Higgins S."/>
            <person name="Loffler F."/>
        </authorList>
    </citation>
    <scope>NUCLEOTIDE SEQUENCE</scope>
</reference>
<evidence type="ECO:0008006" key="2">
    <source>
        <dbReference type="Google" id="ProtNLM"/>
    </source>
</evidence>
<dbReference type="AlphaFoldDB" id="A0A644SVI0"/>
<accession>A0A644SVI0</accession>